<evidence type="ECO:0000256" key="5">
    <source>
        <dbReference type="ARBA" id="ARBA00022741"/>
    </source>
</evidence>
<comment type="caution">
    <text evidence="12">The sequence shown here is derived from an EMBL/GenBank/DDBJ whole genome shotgun (WGS) entry which is preliminary data.</text>
</comment>
<dbReference type="GO" id="GO:0043952">
    <property type="term" value="P:protein transport by the Sec complex"/>
    <property type="evidence" value="ECO:0007669"/>
    <property type="project" value="TreeGrafter"/>
</dbReference>
<feature type="non-terminal residue" evidence="12">
    <location>
        <position position="1"/>
    </location>
</feature>
<proteinExistence type="inferred from homology"/>
<evidence type="ECO:0000256" key="2">
    <source>
        <dbReference type="ARBA" id="ARBA00007650"/>
    </source>
</evidence>
<evidence type="ECO:0000256" key="7">
    <source>
        <dbReference type="ARBA" id="ARBA00022927"/>
    </source>
</evidence>
<keyword evidence="5" id="KW-0547">Nucleotide-binding</keyword>
<dbReference type="AlphaFoldDB" id="A0A101FWF4"/>
<sequence length="770" mass="88373">EAEEFYKIYGLDVLPIPTHLEYRAMGEDPDLIEAEDKDQYGYRYTYYYLPDDNGHQPIFWKRKDYPDIVYRSVEAKLRAIVKEIIYYHVIGRPQLVGTTSVENSEHLSERLNASNVRRLMEIFLIRYAYMAHHNLREGDVLSTPELDQLYQPLDSLRSLELRRLGREYGLQSLSPLDEENKQALLEIFNLSPDDWDRLEAVIKGGVQHQVLNARKHTEESKIIAGAGAFGAVTLATNMAGRGVDIKLGGELAEESLTNVNRFLAESGLEDPYNMGMQDRLLALKAYSQEDYGEYAEDINRYFDYMDEMKRVRELGGLHVIGSERHEARRIDNQLRGRAARQGDPGSSRFFLSLEDDLMRLFGGGQVETLMSRLNIDEGVPIESGIVGRLVESSQTRVEGANFDVRKHLLEYDDVLNSQRERIYEQRERIFDKEDLREDVTEMLRTEVSRRVEQGMQDDEGPWKLIAYLEDTQPPIDLSGVAHPSYSLKLMMDRIGSPGTVEDLQSKLMQIASEALGAWHDHLRHWADSLIAQSEMGYESQFAERTELLDTFVEGLRYEESGAGSNLANELSNIVHVPLRLSDKVINGLKEGTRVSIDEVRGQIRSTLMQIYVRRLILTLERRLNDNWNLQASELASLSWEQVNQTLLSKVKDTLSRREDYVLGESGEIANDLKSNQSLMEEALDDPSALMRLLLIITQGRVITFDDRTHRRMMKATRRLTYIFLAGRELEDKPLEIIQHDILNHLEKAQDKLALVWGQGELNRLHNAGHT</sequence>
<evidence type="ECO:0000256" key="8">
    <source>
        <dbReference type="ARBA" id="ARBA00022967"/>
    </source>
</evidence>
<comment type="similarity">
    <text evidence="2">Belongs to the SecA family.</text>
</comment>
<comment type="subcellular location">
    <subcellularLocation>
        <location evidence="1">Membrane</location>
        <topology evidence="1">Peripheral membrane protein</topology>
    </subcellularLocation>
</comment>
<keyword evidence="10" id="KW-0472">Membrane</keyword>
<dbReference type="CDD" id="cd18803">
    <property type="entry name" value="SF2_C_secA"/>
    <property type="match status" value="1"/>
</dbReference>
<evidence type="ECO:0000259" key="11">
    <source>
        <dbReference type="PROSITE" id="PS51196"/>
    </source>
</evidence>
<dbReference type="GO" id="GO:0006605">
    <property type="term" value="P:protein targeting"/>
    <property type="evidence" value="ECO:0007669"/>
    <property type="project" value="InterPro"/>
</dbReference>
<reference evidence="12 13" key="1">
    <citation type="journal article" date="2015" name="MBio">
        <title>Genome-Resolved Metagenomic Analysis Reveals Roles for Candidate Phyla and Other Microbial Community Members in Biogeochemical Transformations in Oil Reservoirs.</title>
        <authorList>
            <person name="Hu P."/>
            <person name="Tom L."/>
            <person name="Singh A."/>
            <person name="Thomas B.C."/>
            <person name="Baker B.J."/>
            <person name="Piceno Y.M."/>
            <person name="Andersen G.L."/>
            <person name="Banfield J.F."/>
        </authorList>
    </citation>
    <scope>NUCLEOTIDE SEQUENCE [LARGE SCALE GENOMIC DNA]</scope>
    <source>
        <strain evidence="12">46_16</strain>
    </source>
</reference>
<evidence type="ECO:0000256" key="9">
    <source>
        <dbReference type="ARBA" id="ARBA00023010"/>
    </source>
</evidence>
<dbReference type="Gene3D" id="1.10.3060.10">
    <property type="entry name" value="Helical scaffold and wing domains of SecA"/>
    <property type="match status" value="1"/>
</dbReference>
<evidence type="ECO:0000256" key="3">
    <source>
        <dbReference type="ARBA" id="ARBA00022448"/>
    </source>
</evidence>
<dbReference type="Gene3D" id="3.40.50.300">
    <property type="entry name" value="P-loop containing nucleotide triphosphate hydrolases"/>
    <property type="match status" value="2"/>
</dbReference>
<keyword evidence="9" id="KW-0811">Translocation</keyword>
<keyword evidence="7" id="KW-0653">Protein transport</keyword>
<dbReference type="SUPFAM" id="SSF52540">
    <property type="entry name" value="P-loop containing nucleoside triphosphate hydrolases"/>
    <property type="match status" value="1"/>
</dbReference>
<dbReference type="PROSITE" id="PS51196">
    <property type="entry name" value="SECA_MOTOR_DEAD"/>
    <property type="match status" value="1"/>
</dbReference>
<evidence type="ECO:0000256" key="1">
    <source>
        <dbReference type="ARBA" id="ARBA00004170"/>
    </source>
</evidence>
<dbReference type="PATRIC" id="fig|167964.4.peg.52"/>
<evidence type="ECO:0000313" key="13">
    <source>
        <dbReference type="Proteomes" id="UP000064249"/>
    </source>
</evidence>
<dbReference type="Pfam" id="PF21090">
    <property type="entry name" value="P-loop_SecA"/>
    <property type="match status" value="2"/>
</dbReference>
<gene>
    <name evidence="12" type="ORF">XD73_1414</name>
</gene>
<feature type="non-terminal residue" evidence="12">
    <location>
        <position position="770"/>
    </location>
</feature>
<evidence type="ECO:0000256" key="4">
    <source>
        <dbReference type="ARBA" id="ARBA00022475"/>
    </source>
</evidence>
<accession>A0A101FWF4</accession>
<keyword evidence="6" id="KW-0067">ATP-binding</keyword>
<evidence type="ECO:0000313" key="12">
    <source>
        <dbReference type="EMBL" id="KUK45712.1"/>
    </source>
</evidence>
<keyword evidence="8" id="KW-1278">Translocase</keyword>
<name>A0A101FWF4_9CHLR</name>
<dbReference type="InterPro" id="IPR000185">
    <property type="entry name" value="SecA"/>
</dbReference>
<dbReference type="GO" id="GO:0005886">
    <property type="term" value="C:plasma membrane"/>
    <property type="evidence" value="ECO:0007669"/>
    <property type="project" value="TreeGrafter"/>
</dbReference>
<dbReference type="PANTHER" id="PTHR30612">
    <property type="entry name" value="SECA INNER MEMBRANE COMPONENT OF SEC PROTEIN SECRETION SYSTEM"/>
    <property type="match status" value="1"/>
</dbReference>
<dbReference type="InterPro" id="IPR014018">
    <property type="entry name" value="SecA_motor_DEAD"/>
</dbReference>
<keyword evidence="4" id="KW-1003">Cell membrane</keyword>
<dbReference type="GO" id="GO:0005524">
    <property type="term" value="F:ATP binding"/>
    <property type="evidence" value="ECO:0007669"/>
    <property type="project" value="UniProtKB-KW"/>
</dbReference>
<dbReference type="EMBL" id="LGFU01000180">
    <property type="protein sequence ID" value="KUK45712.1"/>
    <property type="molecule type" value="Genomic_DNA"/>
</dbReference>
<protein>
    <submittedName>
        <fullName evidence="12">Protein translocase subunit SecA</fullName>
    </submittedName>
</protein>
<feature type="domain" description="SecA family profile" evidence="11">
    <location>
        <begin position="1"/>
        <end position="382"/>
    </location>
</feature>
<dbReference type="FunFam" id="3.40.50.300:FF:000113">
    <property type="entry name" value="Preprotein translocase subunit SecA"/>
    <property type="match status" value="1"/>
</dbReference>
<dbReference type="GO" id="GO:0031522">
    <property type="term" value="C:cell envelope Sec protein transport complex"/>
    <property type="evidence" value="ECO:0007669"/>
    <property type="project" value="UniProtKB-ARBA"/>
</dbReference>
<dbReference type="InterPro" id="IPR044722">
    <property type="entry name" value="SecA_SF2_C"/>
</dbReference>
<dbReference type="PANTHER" id="PTHR30612:SF0">
    <property type="entry name" value="CHLOROPLAST PROTEIN-TRANSPORTING ATPASE"/>
    <property type="match status" value="1"/>
</dbReference>
<dbReference type="Proteomes" id="UP000064249">
    <property type="component" value="Unassembled WGS sequence"/>
</dbReference>
<evidence type="ECO:0000256" key="6">
    <source>
        <dbReference type="ARBA" id="ARBA00022840"/>
    </source>
</evidence>
<dbReference type="GO" id="GO:0005829">
    <property type="term" value="C:cytosol"/>
    <property type="evidence" value="ECO:0007669"/>
    <property type="project" value="TreeGrafter"/>
</dbReference>
<dbReference type="InterPro" id="IPR011116">
    <property type="entry name" value="SecA_Wing/Scaffold"/>
</dbReference>
<dbReference type="Pfam" id="PF07516">
    <property type="entry name" value="SecA_SW"/>
    <property type="match status" value="1"/>
</dbReference>
<dbReference type="SUPFAM" id="SSF81886">
    <property type="entry name" value="Helical scaffold and wing domains of SecA"/>
    <property type="match status" value="1"/>
</dbReference>
<dbReference type="InterPro" id="IPR036266">
    <property type="entry name" value="SecA_Wing/Scaffold_sf"/>
</dbReference>
<dbReference type="InterPro" id="IPR027417">
    <property type="entry name" value="P-loop_NTPase"/>
</dbReference>
<dbReference type="GO" id="GO:0006886">
    <property type="term" value="P:intracellular protein transport"/>
    <property type="evidence" value="ECO:0007669"/>
    <property type="project" value="InterPro"/>
</dbReference>
<dbReference type="GO" id="GO:0017038">
    <property type="term" value="P:protein import"/>
    <property type="evidence" value="ECO:0007669"/>
    <property type="project" value="InterPro"/>
</dbReference>
<organism evidence="12 13">
    <name type="scientific">Anaerolinea thermophila</name>
    <dbReference type="NCBI Taxonomy" id="167964"/>
    <lineage>
        <taxon>Bacteria</taxon>
        <taxon>Bacillati</taxon>
        <taxon>Chloroflexota</taxon>
        <taxon>Anaerolineae</taxon>
        <taxon>Anaerolineales</taxon>
        <taxon>Anaerolineaceae</taxon>
        <taxon>Anaerolinea</taxon>
    </lineage>
</organism>
<evidence type="ECO:0000256" key="10">
    <source>
        <dbReference type="ARBA" id="ARBA00023136"/>
    </source>
</evidence>
<keyword evidence="3" id="KW-0813">Transport</keyword>